<evidence type="ECO:0000256" key="1">
    <source>
        <dbReference type="ARBA" id="ARBA00004229"/>
    </source>
</evidence>
<keyword evidence="2 7" id="KW-0547">Nucleotide-binding</keyword>
<evidence type="ECO:0000256" key="5">
    <source>
        <dbReference type="ARBA" id="ARBA00023175"/>
    </source>
</evidence>
<sequence>MSILCSGESGAGKTEVAKLVVQAATTSKESSFKGGGNKLNPFFQTRQVQNQIIESNPLLEAFGNAKTVRNENSSRFGKFIQILFSPDHTICGGRVRHYLLEKARVVSQHKGERNYHVFYQICAGLTGELRDKLHLAGPENFHYLNQSGVYQLLDTDGKPLCDEVVEFDRVQQSMTQMQIEEVTQRQIWEVLAAILHLGNIQFESVENKTSADGSKVSNGDILSFTADLLSCDASVLENCLTHSMVKVTGETNPIQVPQKAESAAASRDALCKVIYEKLFAWLVGCVNTCLSSSDRKVESHFIGVLDIFGFEVFEYNSFEQLCINYANETLQQQFINQMLHSMMAQYEKEGVKVDAIPFEDNSPCVDLLESKMGIFALIDDECNVPKGSEEGFLSKLMDLHKSHTHLKPGGSSSDPHLKEGLQTSNAHSKYGSARVQSSKEAFVISHFAGEVEYTVTLFLEKNRDTINESLKTVLKSSQHALIRTIMQESNADDTDKRQQDKRSLGFQFKQQLQELVSLIESGKAHYVRCVKPNNDRKSHCFEAPNVIRQLRCSGVTETVRARRAGWPVSYTFADFVSRYGEVYVSSARCRNSSYDHTKILEVPAGDSKSP</sequence>
<dbReference type="CDD" id="cd00124">
    <property type="entry name" value="MYSc"/>
    <property type="match status" value="1"/>
</dbReference>
<dbReference type="SMART" id="SM00242">
    <property type="entry name" value="MYSc"/>
    <property type="match status" value="1"/>
</dbReference>
<evidence type="ECO:0000259" key="9">
    <source>
        <dbReference type="PROSITE" id="PS51456"/>
    </source>
</evidence>
<dbReference type="Gene3D" id="1.20.120.720">
    <property type="entry name" value="Myosin VI head, motor domain, U50 subdomain"/>
    <property type="match status" value="1"/>
</dbReference>
<dbReference type="InterPro" id="IPR001609">
    <property type="entry name" value="Myosin_head_motor_dom-like"/>
</dbReference>
<dbReference type="Gene3D" id="1.10.10.820">
    <property type="match status" value="1"/>
</dbReference>
<evidence type="ECO:0000313" key="10">
    <source>
        <dbReference type="EnsemblProtists" id="EKX40396"/>
    </source>
</evidence>
<feature type="region of interest" description="Actin-binding" evidence="7">
    <location>
        <begin position="512"/>
        <end position="534"/>
    </location>
</feature>
<dbReference type="OMA" id="LENCLTH"/>
<dbReference type="FunFam" id="1.10.10.820:FF:000001">
    <property type="entry name" value="Myosin heavy chain"/>
    <property type="match status" value="1"/>
</dbReference>
<evidence type="ECO:0000256" key="4">
    <source>
        <dbReference type="ARBA" id="ARBA00023123"/>
    </source>
</evidence>
<feature type="region of interest" description="Disordered" evidence="8">
    <location>
        <begin position="404"/>
        <end position="430"/>
    </location>
</feature>
<evidence type="ECO:0000256" key="2">
    <source>
        <dbReference type="ARBA" id="ARBA00022741"/>
    </source>
</evidence>
<dbReference type="Gene3D" id="3.40.850.10">
    <property type="entry name" value="Kinesin motor domain"/>
    <property type="match status" value="1"/>
</dbReference>
<dbReference type="SUPFAM" id="SSF52540">
    <property type="entry name" value="P-loop containing nucleoside triphosphate hydrolases"/>
    <property type="match status" value="1"/>
</dbReference>
<evidence type="ECO:0000256" key="8">
    <source>
        <dbReference type="SAM" id="MobiDB-lite"/>
    </source>
</evidence>
<evidence type="ECO:0000256" key="6">
    <source>
        <dbReference type="ARBA" id="ARBA00023203"/>
    </source>
</evidence>
<dbReference type="GO" id="GO:0009507">
    <property type="term" value="C:chloroplast"/>
    <property type="evidence" value="ECO:0007669"/>
    <property type="project" value="UniProtKB-SubCell"/>
</dbReference>
<keyword evidence="4 7" id="KW-0518">Myosin</keyword>
<dbReference type="Proteomes" id="UP000011087">
    <property type="component" value="Unassembled WGS sequence"/>
</dbReference>
<comment type="subcellular location">
    <subcellularLocation>
        <location evidence="1">Plastid</location>
        <location evidence="1">Chloroplast</location>
    </subcellularLocation>
</comment>
<name>A0A0C3T908_GUITC</name>
<dbReference type="InterPro" id="IPR036961">
    <property type="entry name" value="Kinesin_motor_dom_sf"/>
</dbReference>
<dbReference type="PRINTS" id="PR00193">
    <property type="entry name" value="MYOSINHEAVY"/>
</dbReference>
<dbReference type="GO" id="GO:0016020">
    <property type="term" value="C:membrane"/>
    <property type="evidence" value="ECO:0007669"/>
    <property type="project" value="TreeGrafter"/>
</dbReference>
<feature type="domain" description="Myosin motor" evidence="9">
    <location>
        <begin position="1"/>
        <end position="610"/>
    </location>
</feature>
<feature type="binding site" evidence="7">
    <location>
        <begin position="7"/>
        <end position="14"/>
    </location>
    <ligand>
        <name>ATP</name>
        <dbReference type="ChEBI" id="CHEBI:30616"/>
    </ligand>
</feature>
<dbReference type="GO" id="GO:0051015">
    <property type="term" value="F:actin filament binding"/>
    <property type="evidence" value="ECO:0007669"/>
    <property type="project" value="TreeGrafter"/>
</dbReference>
<dbReference type="Gene3D" id="1.20.58.530">
    <property type="match status" value="1"/>
</dbReference>
<dbReference type="PROSITE" id="PS51456">
    <property type="entry name" value="MYOSIN_MOTOR"/>
    <property type="match status" value="1"/>
</dbReference>
<evidence type="ECO:0000256" key="3">
    <source>
        <dbReference type="ARBA" id="ARBA00022840"/>
    </source>
</evidence>
<dbReference type="GO" id="GO:0000146">
    <property type="term" value="F:microfilament motor activity"/>
    <property type="evidence" value="ECO:0007669"/>
    <property type="project" value="TreeGrafter"/>
</dbReference>
<proteinExistence type="inferred from homology"/>
<comment type="similarity">
    <text evidence="7">Belongs to the TRAFAC class myosin-kinesin ATPase superfamily. Myosin family.</text>
</comment>
<dbReference type="InterPro" id="IPR027417">
    <property type="entry name" value="P-loop_NTPase"/>
</dbReference>
<dbReference type="GO" id="GO:0007015">
    <property type="term" value="P:actin filament organization"/>
    <property type="evidence" value="ECO:0007669"/>
    <property type="project" value="TreeGrafter"/>
</dbReference>
<dbReference type="GO" id="GO:0016459">
    <property type="term" value="C:myosin complex"/>
    <property type="evidence" value="ECO:0007669"/>
    <property type="project" value="UniProtKB-KW"/>
</dbReference>
<dbReference type="AlphaFoldDB" id="A0A0C3T908"/>
<dbReference type="PANTHER" id="PTHR13140">
    <property type="entry name" value="MYOSIN"/>
    <property type="match status" value="1"/>
</dbReference>
<protein>
    <recommendedName>
        <fullName evidence="9">Myosin motor domain-containing protein</fullName>
    </recommendedName>
</protein>
<accession>A0A0C3T908</accession>
<dbReference type="Pfam" id="PF00063">
    <property type="entry name" value="Myosin_head"/>
    <property type="match status" value="1"/>
</dbReference>
<dbReference type="PANTHER" id="PTHR13140:SF706">
    <property type="entry name" value="DILUTE CLASS UNCONVENTIONAL MYOSIN, ISOFORM C"/>
    <property type="match status" value="1"/>
</dbReference>
<keyword evidence="6 7" id="KW-0009">Actin-binding</keyword>
<reference evidence="11" key="1">
    <citation type="journal article" date="2012" name="Nature">
        <title>Algal genomes reveal evolutionary mosaicism and the fate of nucleomorphs.</title>
        <authorList>
            <consortium name="DOE Joint Genome Institute"/>
            <person name="Curtis B.A."/>
            <person name="Tanifuji G."/>
            <person name="Burki F."/>
            <person name="Gruber A."/>
            <person name="Irimia M."/>
            <person name="Maruyama S."/>
            <person name="Arias M.C."/>
            <person name="Ball S.G."/>
            <person name="Gile G.H."/>
            <person name="Hirakawa Y."/>
            <person name="Hopkins J.F."/>
            <person name="Kuo A."/>
            <person name="Rensing S.A."/>
            <person name="Schmutz J."/>
            <person name="Symeonidi A."/>
            <person name="Elias M."/>
            <person name="Eveleigh R.J."/>
            <person name="Herman E.K."/>
            <person name="Klute M.J."/>
            <person name="Nakayama T."/>
            <person name="Obornik M."/>
            <person name="Reyes-Prieto A."/>
            <person name="Armbrust E.V."/>
            <person name="Aves S.J."/>
            <person name="Beiko R.G."/>
            <person name="Coutinho P."/>
            <person name="Dacks J.B."/>
            <person name="Durnford D.G."/>
            <person name="Fast N.M."/>
            <person name="Green B.R."/>
            <person name="Grisdale C.J."/>
            <person name="Hempel F."/>
            <person name="Henrissat B."/>
            <person name="Hoppner M.P."/>
            <person name="Ishida K."/>
            <person name="Kim E."/>
            <person name="Koreny L."/>
            <person name="Kroth P.G."/>
            <person name="Liu Y."/>
            <person name="Malik S.B."/>
            <person name="Maier U.G."/>
            <person name="McRose D."/>
            <person name="Mock T."/>
            <person name="Neilson J.A."/>
            <person name="Onodera N.T."/>
            <person name="Poole A.M."/>
            <person name="Pritham E.J."/>
            <person name="Richards T.A."/>
            <person name="Rocap G."/>
            <person name="Roy S.W."/>
            <person name="Sarai C."/>
            <person name="Schaack S."/>
            <person name="Shirato S."/>
            <person name="Slamovits C.H."/>
            <person name="Spencer D.F."/>
            <person name="Suzuki S."/>
            <person name="Worden A.Z."/>
            <person name="Zauner S."/>
            <person name="Barry K."/>
            <person name="Bell C."/>
            <person name="Bharti A.K."/>
            <person name="Crow J.A."/>
            <person name="Grimwood J."/>
            <person name="Kramer R."/>
            <person name="Lindquist E."/>
            <person name="Lucas S."/>
            <person name="Salamov A."/>
            <person name="McFadden G.I."/>
            <person name="Lane C.E."/>
            <person name="Keeling P.J."/>
            <person name="Gray M.W."/>
            <person name="Grigoriev I.V."/>
            <person name="Archibald J.M."/>
        </authorList>
    </citation>
    <scope>NUCLEOTIDE SEQUENCE</scope>
    <source>
        <strain evidence="11">CCMP2712</strain>
    </source>
</reference>
<organism evidence="10 11">
    <name type="scientific">Guillardia theta (strain CCMP2712)</name>
    <name type="common">Cryptophyte</name>
    <dbReference type="NCBI Taxonomy" id="905079"/>
    <lineage>
        <taxon>Eukaryota</taxon>
        <taxon>Cryptophyceae</taxon>
        <taxon>Pyrenomonadales</taxon>
        <taxon>Geminigeraceae</taxon>
        <taxon>Guillardia</taxon>
    </lineage>
</organism>
<keyword evidence="3 7" id="KW-0067">ATP-binding</keyword>
<dbReference type="GO" id="GO:0005524">
    <property type="term" value="F:ATP binding"/>
    <property type="evidence" value="ECO:0007669"/>
    <property type="project" value="UniProtKB-UniRule"/>
</dbReference>
<evidence type="ECO:0000256" key="7">
    <source>
        <dbReference type="PROSITE-ProRule" id="PRU00782"/>
    </source>
</evidence>
<keyword evidence="5 7" id="KW-0505">Motor protein</keyword>
<keyword evidence="11" id="KW-1185">Reference proteome</keyword>
<reference evidence="10" key="3">
    <citation type="submission" date="2015-06" db="UniProtKB">
        <authorList>
            <consortium name="EnsemblProtists"/>
        </authorList>
    </citation>
    <scope>IDENTIFICATION</scope>
</reference>
<dbReference type="EnsemblProtists" id="EKX40396">
    <property type="protein sequence ID" value="EKX40396"/>
    <property type="gene ID" value="GUITHDRAFT_75545"/>
</dbReference>
<reference evidence="11" key="2">
    <citation type="submission" date="2012-11" db="EMBL/GenBank/DDBJ databases">
        <authorList>
            <person name="Kuo A."/>
            <person name="Curtis B.A."/>
            <person name="Tanifuji G."/>
            <person name="Burki F."/>
            <person name="Gruber A."/>
            <person name="Irimia M."/>
            <person name="Maruyama S."/>
            <person name="Arias M.C."/>
            <person name="Ball S.G."/>
            <person name="Gile G.H."/>
            <person name="Hirakawa Y."/>
            <person name="Hopkins J.F."/>
            <person name="Rensing S.A."/>
            <person name="Schmutz J."/>
            <person name="Symeonidi A."/>
            <person name="Elias M."/>
            <person name="Eveleigh R.J."/>
            <person name="Herman E.K."/>
            <person name="Klute M.J."/>
            <person name="Nakayama T."/>
            <person name="Obornik M."/>
            <person name="Reyes-Prieto A."/>
            <person name="Armbrust E.V."/>
            <person name="Aves S.J."/>
            <person name="Beiko R.G."/>
            <person name="Coutinho P."/>
            <person name="Dacks J.B."/>
            <person name="Durnford D.G."/>
            <person name="Fast N.M."/>
            <person name="Green B.R."/>
            <person name="Grisdale C."/>
            <person name="Hempe F."/>
            <person name="Henrissat B."/>
            <person name="Hoppner M.P."/>
            <person name="Ishida K.-I."/>
            <person name="Kim E."/>
            <person name="Koreny L."/>
            <person name="Kroth P.G."/>
            <person name="Liu Y."/>
            <person name="Malik S.-B."/>
            <person name="Maier U.G."/>
            <person name="McRose D."/>
            <person name="Mock T."/>
            <person name="Neilson J.A."/>
            <person name="Onodera N.T."/>
            <person name="Poole A.M."/>
            <person name="Pritham E.J."/>
            <person name="Richards T.A."/>
            <person name="Rocap G."/>
            <person name="Roy S.W."/>
            <person name="Sarai C."/>
            <person name="Schaack S."/>
            <person name="Shirato S."/>
            <person name="Slamovits C.H."/>
            <person name="Spencer D.F."/>
            <person name="Suzuki S."/>
            <person name="Worden A.Z."/>
            <person name="Zauner S."/>
            <person name="Barry K."/>
            <person name="Bell C."/>
            <person name="Bharti A.K."/>
            <person name="Crow J.A."/>
            <person name="Grimwood J."/>
            <person name="Kramer R."/>
            <person name="Lindquist E."/>
            <person name="Lucas S."/>
            <person name="Salamov A."/>
            <person name="McFadden G.I."/>
            <person name="Lane C.E."/>
            <person name="Keeling P.J."/>
            <person name="Gray M.W."/>
            <person name="Grigoriev I.V."/>
            <person name="Archibald J.M."/>
        </authorList>
    </citation>
    <scope>NUCLEOTIDE SEQUENCE</scope>
    <source>
        <strain evidence="11">CCMP2712</strain>
    </source>
</reference>
<evidence type="ECO:0000313" key="11">
    <source>
        <dbReference type="Proteomes" id="UP000011087"/>
    </source>
</evidence>